<dbReference type="InterPro" id="IPR023885">
    <property type="entry name" value="4Fe4S-binding_SPASM_dom"/>
</dbReference>
<keyword evidence="2" id="KW-0949">S-adenosyl-L-methionine</keyword>
<feature type="domain" description="Radical SAM core" evidence="6">
    <location>
        <begin position="61"/>
        <end position="210"/>
    </location>
</feature>
<keyword evidence="8" id="KW-1185">Reference proteome</keyword>
<keyword evidence="3" id="KW-0479">Metal-binding</keyword>
<evidence type="ECO:0000313" key="7">
    <source>
        <dbReference type="EMBL" id="GAA4263456.1"/>
    </source>
</evidence>
<accession>A0ABP8DU67</accession>
<evidence type="ECO:0000256" key="3">
    <source>
        <dbReference type="ARBA" id="ARBA00022723"/>
    </source>
</evidence>
<dbReference type="InterPro" id="IPR007197">
    <property type="entry name" value="rSAM"/>
</dbReference>
<protein>
    <recommendedName>
        <fullName evidence="6">Radical SAM core domain-containing protein</fullName>
    </recommendedName>
</protein>
<evidence type="ECO:0000259" key="6">
    <source>
        <dbReference type="Pfam" id="PF04055"/>
    </source>
</evidence>
<comment type="cofactor">
    <cofactor evidence="1">
        <name>[4Fe-4S] cluster</name>
        <dbReference type="ChEBI" id="CHEBI:49883"/>
    </cofactor>
</comment>
<name>A0ABP8DU67_9ACTN</name>
<comment type="caution">
    <text evidence="7">The sequence shown here is derived from an EMBL/GenBank/DDBJ whole genome shotgun (WGS) entry which is preliminary data.</text>
</comment>
<evidence type="ECO:0000256" key="4">
    <source>
        <dbReference type="ARBA" id="ARBA00023004"/>
    </source>
</evidence>
<evidence type="ECO:0000256" key="1">
    <source>
        <dbReference type="ARBA" id="ARBA00001966"/>
    </source>
</evidence>
<gene>
    <name evidence="7" type="ORF">GCM10022255_108170</name>
</gene>
<dbReference type="Proteomes" id="UP001500620">
    <property type="component" value="Unassembled WGS sequence"/>
</dbReference>
<dbReference type="SFLD" id="SFLDS00029">
    <property type="entry name" value="Radical_SAM"/>
    <property type="match status" value="1"/>
</dbReference>
<dbReference type="InterPro" id="IPR013785">
    <property type="entry name" value="Aldolase_TIM"/>
</dbReference>
<dbReference type="SFLD" id="SFLDG01384">
    <property type="entry name" value="thioether_bond_formation_requi"/>
    <property type="match status" value="1"/>
</dbReference>
<keyword evidence="4" id="KW-0408">Iron</keyword>
<dbReference type="Pfam" id="PF04055">
    <property type="entry name" value="Radical_SAM"/>
    <property type="match status" value="1"/>
</dbReference>
<dbReference type="SFLD" id="SFLDG01386">
    <property type="entry name" value="main_SPASM_domain-containing"/>
    <property type="match status" value="1"/>
</dbReference>
<keyword evidence="5" id="KW-0411">Iron-sulfur</keyword>
<proteinExistence type="predicted"/>
<dbReference type="InterPro" id="IPR023867">
    <property type="entry name" value="Sulphatase_maturase_rSAM"/>
</dbReference>
<dbReference type="CDD" id="cd01335">
    <property type="entry name" value="Radical_SAM"/>
    <property type="match status" value="1"/>
</dbReference>
<evidence type="ECO:0000256" key="5">
    <source>
        <dbReference type="ARBA" id="ARBA00023014"/>
    </source>
</evidence>
<dbReference type="Gene3D" id="3.20.20.70">
    <property type="entry name" value="Aldolase class I"/>
    <property type="match status" value="1"/>
</dbReference>
<dbReference type="SFLD" id="SFLDG01067">
    <property type="entry name" value="SPASM/twitch_domain_containing"/>
    <property type="match status" value="1"/>
</dbReference>
<sequence>MVEQLVETHADAGHVRFGDGVVFHVRSGEVDQDATECKCGQPEPIFQITRYREPVPQLQLSLTDVCNMGCTYCSFRDRVHADGKPVTMPLETARRAIDFYGRQVVGAGAGYGRIDFGLAGETMLVRHLHDQVQRLIEDGLAASDVAIVWSGPNVTNATLSMSDKLAATLGAPQDISIDGPRDVHDRVRFYTNDRGGTYDDVRSVLDQVLQRHPGMGVSAVLTAYCTDFARIFSHLFDEIGARNIYMKPVNARHDVDYALNAETLPVFQEGYRALVEHILAHPPQGILDRLLALSPEDYFMRFVYRVKDRTVQTYRCGAGKSGAYVDTNGNLYACAHFIGKSGWHIGHVDTGFDEEKRRHFTEMTVDTRPACQGCYARYVCGGGCHYQAVLANNDISRPDEVKCELIRFLTRLAVRLVATLQQMHPQVLAALPTPYGIDPGLATAPAETAYRPTGRLCVSDTLDIPAPIALDHAGRVRGALRPEASLGLTSRMHDGRLTLYVDSAALDIVEAVRVWLQPYGESGLTLGDLPVRGPSNSGRLLRLTRHGAEWLDTPGDRFRRVPHPEESWISAPDVALEFGPASIRATIDVRALVDAEAPVGVEAPTVGVNVLVDLRSGGTLLLARYEPFVDLPVNAEGFLELAGPEADALAGGDAGWPDGLLPLGRWTGLQPNVC</sequence>
<dbReference type="PANTHER" id="PTHR43273:SF8">
    <property type="entry name" value="RADICAL SAM DOMAIN PROTEIN"/>
    <property type="match status" value="1"/>
</dbReference>
<dbReference type="RefSeq" id="WP_345142813.1">
    <property type="nucleotide sequence ID" value="NZ_BAABAT010000069.1"/>
</dbReference>
<evidence type="ECO:0000313" key="8">
    <source>
        <dbReference type="Proteomes" id="UP001500620"/>
    </source>
</evidence>
<dbReference type="NCBIfam" id="TIGR04085">
    <property type="entry name" value="rSAM_more_4Fe4S"/>
    <property type="match status" value="1"/>
</dbReference>
<dbReference type="EMBL" id="BAABAT010000069">
    <property type="protein sequence ID" value="GAA4263456.1"/>
    <property type="molecule type" value="Genomic_DNA"/>
</dbReference>
<reference evidence="8" key="1">
    <citation type="journal article" date="2019" name="Int. J. Syst. Evol. Microbiol.">
        <title>The Global Catalogue of Microorganisms (GCM) 10K type strain sequencing project: providing services to taxonomists for standard genome sequencing and annotation.</title>
        <authorList>
            <consortium name="The Broad Institute Genomics Platform"/>
            <consortium name="The Broad Institute Genome Sequencing Center for Infectious Disease"/>
            <person name="Wu L."/>
            <person name="Ma J."/>
        </authorList>
    </citation>
    <scope>NUCLEOTIDE SEQUENCE [LARGE SCALE GENOMIC DNA]</scope>
    <source>
        <strain evidence="8">JCM 17441</strain>
    </source>
</reference>
<dbReference type="SUPFAM" id="SSF102114">
    <property type="entry name" value="Radical SAM enzymes"/>
    <property type="match status" value="1"/>
</dbReference>
<organism evidence="7 8">
    <name type="scientific">Dactylosporangium darangshiense</name>
    <dbReference type="NCBI Taxonomy" id="579108"/>
    <lineage>
        <taxon>Bacteria</taxon>
        <taxon>Bacillati</taxon>
        <taxon>Actinomycetota</taxon>
        <taxon>Actinomycetes</taxon>
        <taxon>Micromonosporales</taxon>
        <taxon>Micromonosporaceae</taxon>
        <taxon>Dactylosporangium</taxon>
    </lineage>
</organism>
<dbReference type="InterPro" id="IPR058240">
    <property type="entry name" value="rSAM_sf"/>
</dbReference>
<evidence type="ECO:0000256" key="2">
    <source>
        <dbReference type="ARBA" id="ARBA00022691"/>
    </source>
</evidence>
<dbReference type="PANTHER" id="PTHR43273">
    <property type="entry name" value="ANAEROBIC SULFATASE-MATURATING ENZYME HOMOLOG ASLB-RELATED"/>
    <property type="match status" value="1"/>
</dbReference>